<name>A0ABU8HFH9_9BACI</name>
<dbReference type="Gene3D" id="1.10.287.4300">
    <property type="entry name" value="Stage III sporulation protein AH-like"/>
    <property type="match status" value="1"/>
</dbReference>
<feature type="compositionally biased region" description="Acidic residues" evidence="1">
    <location>
        <begin position="39"/>
        <end position="59"/>
    </location>
</feature>
<keyword evidence="4" id="KW-1185">Reference proteome</keyword>
<evidence type="ECO:0000256" key="1">
    <source>
        <dbReference type="SAM" id="MobiDB-lite"/>
    </source>
</evidence>
<organism evidence="3 4">
    <name type="scientific">Bacillus spongiae</name>
    <dbReference type="NCBI Taxonomy" id="2683610"/>
    <lineage>
        <taxon>Bacteria</taxon>
        <taxon>Bacillati</taxon>
        <taxon>Bacillota</taxon>
        <taxon>Bacilli</taxon>
        <taxon>Bacillales</taxon>
        <taxon>Bacillaceae</taxon>
        <taxon>Bacillus</taxon>
    </lineage>
</organism>
<dbReference type="RefSeq" id="WP_336587565.1">
    <property type="nucleotide sequence ID" value="NZ_JBBAXC010000011.1"/>
</dbReference>
<evidence type="ECO:0000256" key="2">
    <source>
        <dbReference type="SAM" id="Phobius"/>
    </source>
</evidence>
<comment type="caution">
    <text evidence="3">The sequence shown here is derived from an EMBL/GenBank/DDBJ whole genome shotgun (WGS) entry which is preliminary data.</text>
</comment>
<evidence type="ECO:0000313" key="4">
    <source>
        <dbReference type="Proteomes" id="UP001312865"/>
    </source>
</evidence>
<sequence length="195" mass="21891">MLLKKQTVWLLTMLSLVVVLSVYYVTSPPTDPASLTASESDEDDANLNEDAGTEENGEAMTEDEINIITEVTDDEMFTALRMDIQEERDKRLSDLTAIVAATDVSSTEKNKAYEEMKEIRELTEQEKILEAFIKDKGYSDVLVRNVGDQIKVTIKMNGSEHTKKEANNIMRMVREELGNDGTTVAVEFQPTSESE</sequence>
<dbReference type="EMBL" id="JBBAXC010000011">
    <property type="protein sequence ID" value="MEI5908121.1"/>
    <property type="molecule type" value="Genomic_DNA"/>
</dbReference>
<keyword evidence="2" id="KW-0472">Membrane</keyword>
<proteinExistence type="predicted"/>
<dbReference type="Proteomes" id="UP001312865">
    <property type="component" value="Unassembled WGS sequence"/>
</dbReference>
<dbReference type="InterPro" id="IPR024232">
    <property type="entry name" value="SpoIIIAH"/>
</dbReference>
<gene>
    <name evidence="3" type="ORF">WAK64_13765</name>
</gene>
<accession>A0ABU8HFH9</accession>
<evidence type="ECO:0000313" key="3">
    <source>
        <dbReference type="EMBL" id="MEI5908121.1"/>
    </source>
</evidence>
<feature type="transmembrane region" description="Helical" evidence="2">
    <location>
        <begin position="7"/>
        <end position="26"/>
    </location>
</feature>
<dbReference type="Pfam" id="PF12685">
    <property type="entry name" value="SpoIIIAH"/>
    <property type="match status" value="1"/>
</dbReference>
<dbReference type="InterPro" id="IPR038503">
    <property type="entry name" value="SpoIIIAH_sf"/>
</dbReference>
<keyword evidence="2" id="KW-1133">Transmembrane helix</keyword>
<keyword evidence="2" id="KW-0812">Transmembrane</keyword>
<feature type="region of interest" description="Disordered" evidence="1">
    <location>
        <begin position="30"/>
        <end position="59"/>
    </location>
</feature>
<protein>
    <submittedName>
        <fullName evidence="3">SpoIIIAH-like family protein</fullName>
    </submittedName>
</protein>
<reference evidence="3 4" key="1">
    <citation type="journal article" date="2018" name="J. Microbiol.">
        <title>Bacillus spongiae sp. nov., isolated from sponge of Jeju Island.</title>
        <authorList>
            <person name="Lee G.E."/>
            <person name="Im W.T."/>
            <person name="Park J.S."/>
        </authorList>
    </citation>
    <scope>NUCLEOTIDE SEQUENCE [LARGE SCALE GENOMIC DNA]</scope>
    <source>
        <strain evidence="3 4">135PIL107-10</strain>
    </source>
</reference>